<evidence type="ECO:0000256" key="10">
    <source>
        <dbReference type="PROSITE-ProRule" id="PRU01211"/>
    </source>
</evidence>
<dbReference type="EMBL" id="OV725083">
    <property type="protein sequence ID" value="CAH1408287.1"/>
    <property type="molecule type" value="Genomic_DNA"/>
</dbReference>
<evidence type="ECO:0000256" key="7">
    <source>
        <dbReference type="ARBA" id="ARBA00023145"/>
    </source>
</evidence>
<evidence type="ECO:0000256" key="9">
    <source>
        <dbReference type="ARBA" id="ARBA00023180"/>
    </source>
</evidence>
<dbReference type="OrthoDB" id="291007at2759"/>
<evidence type="ECO:0000259" key="12">
    <source>
        <dbReference type="PROSITE" id="PS51864"/>
    </source>
</evidence>
<dbReference type="PANTHER" id="PTHR10127">
    <property type="entry name" value="DISCOIDIN, CUB, EGF, LAMININ , AND ZINC METALLOPROTEASE DOMAIN CONTAINING"/>
    <property type="match status" value="1"/>
</dbReference>
<evidence type="ECO:0000256" key="1">
    <source>
        <dbReference type="ARBA" id="ARBA00022670"/>
    </source>
</evidence>
<evidence type="ECO:0000256" key="4">
    <source>
        <dbReference type="ARBA" id="ARBA00022801"/>
    </source>
</evidence>
<dbReference type="GO" id="GO:0004222">
    <property type="term" value="F:metalloendopeptidase activity"/>
    <property type="evidence" value="ECO:0007669"/>
    <property type="project" value="UniProtKB-UniRule"/>
</dbReference>
<keyword evidence="9" id="KW-0325">Glycoprotein</keyword>
<evidence type="ECO:0000256" key="3">
    <source>
        <dbReference type="ARBA" id="ARBA00022729"/>
    </source>
</evidence>
<proteinExistence type="predicted"/>
<keyword evidence="3 11" id="KW-0732">Signal</keyword>
<dbReference type="InterPro" id="IPR006026">
    <property type="entry name" value="Peptidase_Metallo"/>
</dbReference>
<keyword evidence="4 10" id="KW-0378">Hydrolase</keyword>
<feature type="binding site" evidence="10">
    <location>
        <position position="191"/>
    </location>
    <ligand>
        <name>Zn(2+)</name>
        <dbReference type="ChEBI" id="CHEBI:29105"/>
        <note>catalytic</note>
    </ligand>
</feature>
<comment type="cofactor">
    <cofactor evidence="10 11">
        <name>Zn(2+)</name>
        <dbReference type="ChEBI" id="CHEBI:29105"/>
    </cofactor>
    <text evidence="10 11">Binds 1 zinc ion per subunit.</text>
</comment>
<evidence type="ECO:0000256" key="2">
    <source>
        <dbReference type="ARBA" id="ARBA00022723"/>
    </source>
</evidence>
<dbReference type="Pfam" id="PF01400">
    <property type="entry name" value="Astacin"/>
    <property type="match status" value="1"/>
</dbReference>
<dbReference type="FunFam" id="3.40.390.10:FF:000015">
    <property type="entry name" value="Meprin A subunit"/>
    <property type="match status" value="1"/>
</dbReference>
<dbReference type="EC" id="3.4.24.-" evidence="11"/>
<dbReference type="InterPro" id="IPR001506">
    <property type="entry name" value="Peptidase_M12A"/>
</dbReference>
<evidence type="ECO:0000313" key="14">
    <source>
        <dbReference type="Proteomes" id="UP001152798"/>
    </source>
</evidence>
<feature type="binding site" evidence="10">
    <location>
        <position position="181"/>
    </location>
    <ligand>
        <name>Zn(2+)</name>
        <dbReference type="ChEBI" id="CHEBI:29105"/>
        <note>catalytic</note>
    </ligand>
</feature>
<dbReference type="Gene3D" id="3.40.390.10">
    <property type="entry name" value="Collagenase (Catalytic Domain)"/>
    <property type="match status" value="1"/>
</dbReference>
<dbReference type="CDD" id="cd04280">
    <property type="entry name" value="ZnMc_astacin_like"/>
    <property type="match status" value="1"/>
</dbReference>
<feature type="binding site" evidence="10">
    <location>
        <position position="185"/>
    </location>
    <ligand>
        <name>Zn(2+)</name>
        <dbReference type="ChEBI" id="CHEBI:29105"/>
        <note>catalytic</note>
    </ligand>
</feature>
<dbReference type="PRINTS" id="PR00480">
    <property type="entry name" value="ASTACIN"/>
</dbReference>
<evidence type="ECO:0000256" key="8">
    <source>
        <dbReference type="ARBA" id="ARBA00023157"/>
    </source>
</evidence>
<keyword evidence="8" id="KW-1015">Disulfide bond</keyword>
<feature type="domain" description="Peptidase M12A" evidence="12">
    <location>
        <begin position="88"/>
        <end position="283"/>
    </location>
</feature>
<keyword evidence="5 10" id="KW-0862">Zinc</keyword>
<dbReference type="Proteomes" id="UP001152798">
    <property type="component" value="Chromosome 7"/>
</dbReference>
<keyword evidence="1 10" id="KW-0645">Protease</keyword>
<feature type="signal peptide" evidence="11">
    <location>
        <begin position="1"/>
        <end position="18"/>
    </location>
</feature>
<reference evidence="13" key="1">
    <citation type="submission" date="2022-01" db="EMBL/GenBank/DDBJ databases">
        <authorList>
            <person name="King R."/>
        </authorList>
    </citation>
    <scope>NUCLEOTIDE SEQUENCE</scope>
</reference>
<evidence type="ECO:0000256" key="6">
    <source>
        <dbReference type="ARBA" id="ARBA00023049"/>
    </source>
</evidence>
<dbReference type="AlphaFoldDB" id="A0A9P0HU17"/>
<dbReference type="SMART" id="SM00235">
    <property type="entry name" value="ZnMc"/>
    <property type="match status" value="1"/>
</dbReference>
<dbReference type="PANTHER" id="PTHR10127:SF780">
    <property type="entry name" value="METALLOENDOPEPTIDASE"/>
    <property type="match status" value="1"/>
</dbReference>
<dbReference type="InterPro" id="IPR034035">
    <property type="entry name" value="Astacin-like_dom"/>
</dbReference>
<evidence type="ECO:0000256" key="5">
    <source>
        <dbReference type="ARBA" id="ARBA00022833"/>
    </source>
</evidence>
<feature type="chain" id="PRO_5040534581" description="Metalloendopeptidase" evidence="11">
    <location>
        <begin position="19"/>
        <end position="286"/>
    </location>
</feature>
<accession>A0A9P0HU17</accession>
<keyword evidence="14" id="KW-1185">Reference proteome</keyword>
<name>A0A9P0HU17_NEZVI</name>
<gene>
    <name evidence="13" type="ORF">NEZAVI_LOCUS15849</name>
</gene>
<dbReference type="PROSITE" id="PS51864">
    <property type="entry name" value="ASTACIN"/>
    <property type="match status" value="1"/>
</dbReference>
<evidence type="ECO:0000313" key="13">
    <source>
        <dbReference type="EMBL" id="CAH1408287.1"/>
    </source>
</evidence>
<keyword evidence="2 10" id="KW-0479">Metal-binding</keyword>
<sequence>MLTSAVLLFVVAHALVEGRPNPGILFHDEEDLGVGDLLASFGEALFSIPDNKTGLAVANWNTSSPHNVEELGSYPEGDIIFPRPRARNGLKATSARWPGGRVPYVIGASFSSHDLSMIEAAIQEYHKRTCVRFVPRSSEMDYIVITSGPTGCWSSVGRIGGAQELNLQSPGCLVKKGTVMHEMMHALGFLHEQNRWERDQYVTVNFQNIQPGRESNFDKAKKSDTDSMGISYDYKSVMHYSANAFSSNGQPTIVPKQPGIELGQRDNASKQDIQKIRRMYRCKKVH</sequence>
<dbReference type="SUPFAM" id="SSF55486">
    <property type="entry name" value="Metalloproteases ('zincins'), catalytic domain"/>
    <property type="match status" value="1"/>
</dbReference>
<feature type="active site" evidence="10">
    <location>
        <position position="182"/>
    </location>
</feature>
<organism evidence="13 14">
    <name type="scientific">Nezara viridula</name>
    <name type="common">Southern green stink bug</name>
    <name type="synonym">Cimex viridulus</name>
    <dbReference type="NCBI Taxonomy" id="85310"/>
    <lineage>
        <taxon>Eukaryota</taxon>
        <taxon>Metazoa</taxon>
        <taxon>Ecdysozoa</taxon>
        <taxon>Arthropoda</taxon>
        <taxon>Hexapoda</taxon>
        <taxon>Insecta</taxon>
        <taxon>Pterygota</taxon>
        <taxon>Neoptera</taxon>
        <taxon>Paraneoptera</taxon>
        <taxon>Hemiptera</taxon>
        <taxon>Heteroptera</taxon>
        <taxon>Panheteroptera</taxon>
        <taxon>Pentatomomorpha</taxon>
        <taxon>Pentatomoidea</taxon>
        <taxon>Pentatomidae</taxon>
        <taxon>Pentatominae</taxon>
        <taxon>Nezara</taxon>
    </lineage>
</organism>
<keyword evidence="6 10" id="KW-0482">Metalloprotease</keyword>
<comment type="caution">
    <text evidence="10">Lacks conserved residue(s) required for the propagation of feature annotation.</text>
</comment>
<dbReference type="GO" id="GO:0006508">
    <property type="term" value="P:proteolysis"/>
    <property type="evidence" value="ECO:0007669"/>
    <property type="project" value="UniProtKB-KW"/>
</dbReference>
<evidence type="ECO:0000256" key="11">
    <source>
        <dbReference type="RuleBase" id="RU361183"/>
    </source>
</evidence>
<keyword evidence="7" id="KW-0865">Zymogen</keyword>
<dbReference type="InterPro" id="IPR024079">
    <property type="entry name" value="MetalloPept_cat_dom_sf"/>
</dbReference>
<dbReference type="GO" id="GO:0008270">
    <property type="term" value="F:zinc ion binding"/>
    <property type="evidence" value="ECO:0007669"/>
    <property type="project" value="UniProtKB-UniRule"/>
</dbReference>
<protein>
    <recommendedName>
        <fullName evidence="11">Metalloendopeptidase</fullName>
        <ecNumber evidence="11">3.4.24.-</ecNumber>
    </recommendedName>
</protein>